<keyword evidence="7" id="KW-0732">Signal</keyword>
<protein>
    <submittedName>
        <fullName evidence="9">Cytochrome c5</fullName>
    </submittedName>
</protein>
<evidence type="ECO:0000256" key="7">
    <source>
        <dbReference type="SAM" id="SignalP"/>
    </source>
</evidence>
<evidence type="ECO:0000256" key="6">
    <source>
        <dbReference type="PROSITE-ProRule" id="PRU00433"/>
    </source>
</evidence>
<dbReference type="RefSeq" id="WP_173804778.1">
    <property type="nucleotide sequence ID" value="NZ_JABSNM010000005.1"/>
</dbReference>
<evidence type="ECO:0000313" key="9">
    <source>
        <dbReference type="EMBL" id="NRT55809.1"/>
    </source>
</evidence>
<evidence type="ECO:0000256" key="5">
    <source>
        <dbReference type="ARBA" id="ARBA00023004"/>
    </source>
</evidence>
<accession>A0ABX2G304</accession>
<dbReference type="InterPro" id="IPR036909">
    <property type="entry name" value="Cyt_c-like_dom_sf"/>
</dbReference>
<dbReference type="InterPro" id="IPR009056">
    <property type="entry name" value="Cyt_c-like_dom"/>
</dbReference>
<sequence length="102" mass="10544">MKFFALPVLAAALTMTAGLAHANADGKEVYNQNCAMCHAAGLANAPKFGDKAAWEPRIKTGKDALLKSALNGKNAMPAKGGNPKLSDEQISAAIDFMVAAAK</sequence>
<dbReference type="EMBL" id="JABSNM010000005">
    <property type="protein sequence ID" value="NRT55809.1"/>
    <property type="molecule type" value="Genomic_DNA"/>
</dbReference>
<keyword evidence="10" id="KW-1185">Reference proteome</keyword>
<dbReference type="InterPro" id="IPR002323">
    <property type="entry name" value="Cyt_CIE"/>
</dbReference>
<proteinExistence type="predicted"/>
<dbReference type="PROSITE" id="PS51007">
    <property type="entry name" value="CYTC"/>
    <property type="match status" value="1"/>
</dbReference>
<gene>
    <name evidence="9" type="ORF">HNQ01_001539</name>
</gene>
<dbReference type="Proteomes" id="UP001516061">
    <property type="component" value="Unassembled WGS sequence"/>
</dbReference>
<keyword evidence="4" id="KW-0249">Electron transport</keyword>
<dbReference type="Pfam" id="PF13442">
    <property type="entry name" value="Cytochrome_CBB3"/>
    <property type="match status" value="1"/>
</dbReference>
<dbReference type="Gene3D" id="1.10.760.10">
    <property type="entry name" value="Cytochrome c-like domain"/>
    <property type="match status" value="1"/>
</dbReference>
<evidence type="ECO:0000259" key="8">
    <source>
        <dbReference type="PROSITE" id="PS51007"/>
    </source>
</evidence>
<evidence type="ECO:0000256" key="2">
    <source>
        <dbReference type="ARBA" id="ARBA00022617"/>
    </source>
</evidence>
<evidence type="ECO:0000256" key="4">
    <source>
        <dbReference type="ARBA" id="ARBA00022982"/>
    </source>
</evidence>
<reference evidence="9 10" key="1">
    <citation type="submission" date="2020-05" db="EMBL/GenBank/DDBJ databases">
        <title>Genomic Encyclopedia of Type Strains, Phase IV (KMG-V): Genome sequencing to study the core and pangenomes of soil and plant-associated prokaryotes.</title>
        <authorList>
            <person name="Whitman W."/>
        </authorList>
    </citation>
    <scope>NUCLEOTIDE SEQUENCE [LARGE SCALE GENOMIC DNA]</scope>
    <source>
        <strain evidence="9 10">C29</strain>
    </source>
</reference>
<feature type="chain" id="PRO_5046757703" evidence="7">
    <location>
        <begin position="23"/>
        <end position="102"/>
    </location>
</feature>
<comment type="caution">
    <text evidence="9">The sequence shown here is derived from an EMBL/GenBank/DDBJ whole genome shotgun (WGS) entry which is preliminary data.</text>
</comment>
<dbReference type="PANTHER" id="PTHR40942:SF4">
    <property type="entry name" value="CYTOCHROME C5"/>
    <property type="match status" value="1"/>
</dbReference>
<keyword evidence="5 6" id="KW-0408">Iron</keyword>
<dbReference type="PRINTS" id="PR00607">
    <property type="entry name" value="CYTCHROMECIE"/>
</dbReference>
<keyword evidence="3 6" id="KW-0479">Metal-binding</keyword>
<organism evidence="9 10">
    <name type="scientific">Sphaerotilus uruguayifluvii</name>
    <dbReference type="NCBI Taxonomy" id="2735897"/>
    <lineage>
        <taxon>Bacteria</taxon>
        <taxon>Pseudomonadati</taxon>
        <taxon>Pseudomonadota</taxon>
        <taxon>Betaproteobacteria</taxon>
        <taxon>Burkholderiales</taxon>
        <taxon>Sphaerotilaceae</taxon>
        <taxon>Sphaerotilus</taxon>
    </lineage>
</organism>
<evidence type="ECO:0000313" key="10">
    <source>
        <dbReference type="Proteomes" id="UP001516061"/>
    </source>
</evidence>
<keyword evidence="1" id="KW-0813">Transport</keyword>
<evidence type="ECO:0000256" key="3">
    <source>
        <dbReference type="ARBA" id="ARBA00022723"/>
    </source>
</evidence>
<feature type="signal peptide" evidence="7">
    <location>
        <begin position="1"/>
        <end position="22"/>
    </location>
</feature>
<keyword evidence="2 6" id="KW-0349">Heme</keyword>
<dbReference type="PANTHER" id="PTHR40942">
    <property type="match status" value="1"/>
</dbReference>
<dbReference type="SUPFAM" id="SSF46626">
    <property type="entry name" value="Cytochrome c"/>
    <property type="match status" value="1"/>
</dbReference>
<feature type="domain" description="Cytochrome c" evidence="8">
    <location>
        <begin position="21"/>
        <end position="101"/>
    </location>
</feature>
<evidence type="ECO:0000256" key="1">
    <source>
        <dbReference type="ARBA" id="ARBA00022448"/>
    </source>
</evidence>
<name>A0ABX2G304_9BURK</name>